<feature type="transmembrane region" description="Helical" evidence="5">
    <location>
        <begin position="52"/>
        <end position="69"/>
    </location>
</feature>
<keyword evidence="4 5" id="KW-0472">Membrane</keyword>
<gene>
    <name evidence="6" type="ORF">PM001_LOCUS6734</name>
</gene>
<evidence type="ECO:0000313" key="6">
    <source>
        <dbReference type="EMBL" id="CAK7920572.1"/>
    </source>
</evidence>
<name>A0AAV1TKV5_9STRA</name>
<organism evidence="6 7">
    <name type="scientific">Peronospora matthiolae</name>
    <dbReference type="NCBI Taxonomy" id="2874970"/>
    <lineage>
        <taxon>Eukaryota</taxon>
        <taxon>Sar</taxon>
        <taxon>Stramenopiles</taxon>
        <taxon>Oomycota</taxon>
        <taxon>Peronosporomycetes</taxon>
        <taxon>Peronosporales</taxon>
        <taxon>Peronosporaceae</taxon>
        <taxon>Peronospora</taxon>
    </lineage>
</organism>
<keyword evidence="3" id="KW-0496">Mitochondrion</keyword>
<keyword evidence="5" id="KW-1133">Transmembrane helix</keyword>
<protein>
    <submittedName>
        <fullName evidence="6">Uncharacterized protein</fullName>
    </submittedName>
</protein>
<dbReference type="Pfam" id="PF02238">
    <property type="entry name" value="COX7a"/>
    <property type="match status" value="1"/>
</dbReference>
<accession>A0AAV1TKV5</accession>
<evidence type="ECO:0000256" key="1">
    <source>
        <dbReference type="ARBA" id="ARBA00004273"/>
    </source>
</evidence>
<evidence type="ECO:0000256" key="4">
    <source>
        <dbReference type="ARBA" id="ARBA00023136"/>
    </source>
</evidence>
<keyword evidence="2" id="KW-0999">Mitochondrion inner membrane</keyword>
<keyword evidence="5" id="KW-0812">Transmembrane</keyword>
<comment type="subcellular location">
    <subcellularLocation>
        <location evidence="1">Mitochondrion inner membrane</location>
    </subcellularLocation>
</comment>
<evidence type="ECO:0000256" key="3">
    <source>
        <dbReference type="ARBA" id="ARBA00023128"/>
    </source>
</evidence>
<comment type="caution">
    <text evidence="6">The sequence shown here is derived from an EMBL/GenBank/DDBJ whole genome shotgun (WGS) entry which is preliminary data.</text>
</comment>
<proteinExistence type="predicted"/>
<evidence type="ECO:0000313" key="7">
    <source>
        <dbReference type="Proteomes" id="UP001162060"/>
    </source>
</evidence>
<dbReference type="GO" id="GO:0005743">
    <property type="term" value="C:mitochondrial inner membrane"/>
    <property type="evidence" value="ECO:0007669"/>
    <property type="project" value="UniProtKB-SubCell"/>
</dbReference>
<dbReference type="EMBL" id="CAKLBY020000052">
    <property type="protein sequence ID" value="CAK7920572.1"/>
    <property type="molecule type" value="Genomic_DNA"/>
</dbReference>
<evidence type="ECO:0000256" key="5">
    <source>
        <dbReference type="SAM" id="Phobius"/>
    </source>
</evidence>
<dbReference type="Proteomes" id="UP001162060">
    <property type="component" value="Unassembled WGS sequence"/>
</dbReference>
<evidence type="ECO:0000256" key="2">
    <source>
        <dbReference type="ARBA" id="ARBA00022792"/>
    </source>
</evidence>
<reference evidence="6" key="1">
    <citation type="submission" date="2024-01" db="EMBL/GenBank/DDBJ databases">
        <authorList>
            <person name="Webb A."/>
        </authorList>
    </citation>
    <scope>NUCLEOTIDE SEQUENCE</scope>
    <source>
        <strain evidence="6">Pm1</strain>
    </source>
</reference>
<dbReference type="InterPro" id="IPR039297">
    <property type="entry name" value="COX7a"/>
</dbReference>
<dbReference type="AlphaFoldDB" id="A0AAV1TKV5"/>
<sequence>MVARQTSRLVRSSAQRRAISSLVNKKSHVPDDQHLFLTSKDPTYVKRPSDRLLLTGMFLGMGLGFAQSIRGEISMATGTGKKE</sequence>